<dbReference type="RefSeq" id="WP_171782023.1">
    <property type="nucleotide sequence ID" value="NZ_BAAAML010000002.1"/>
</dbReference>
<evidence type="ECO:0000256" key="2">
    <source>
        <dbReference type="SAM" id="Phobius"/>
    </source>
</evidence>
<feature type="transmembrane region" description="Helical" evidence="2">
    <location>
        <begin position="225"/>
        <end position="245"/>
    </location>
</feature>
<keyword evidence="2" id="KW-0812">Transmembrane</keyword>
<proteinExistence type="predicted"/>
<accession>A0ABX1ZZL7</accession>
<dbReference type="InterPro" id="IPR007349">
    <property type="entry name" value="DUF418"/>
</dbReference>
<keyword evidence="6" id="KW-1185">Reference proteome</keyword>
<feature type="transmembrane region" description="Helical" evidence="2">
    <location>
        <begin position="76"/>
        <end position="97"/>
    </location>
</feature>
<keyword evidence="2" id="KW-1133">Transmembrane helix</keyword>
<evidence type="ECO:0000256" key="1">
    <source>
        <dbReference type="SAM" id="MobiDB-lite"/>
    </source>
</evidence>
<feature type="region of interest" description="Disordered" evidence="1">
    <location>
        <begin position="254"/>
        <end position="275"/>
    </location>
</feature>
<feature type="transmembrane region" description="Helical" evidence="2">
    <location>
        <begin position="195"/>
        <end position="213"/>
    </location>
</feature>
<feature type="transmembrane region" description="Helical" evidence="2">
    <location>
        <begin position="131"/>
        <end position="147"/>
    </location>
</feature>
<dbReference type="PANTHER" id="PTHR30590:SF3">
    <property type="entry name" value="HYPOTHETICAL MEMBRANE SPANNING PROTEIN"/>
    <property type="match status" value="1"/>
</dbReference>
<evidence type="ECO:0000259" key="4">
    <source>
        <dbReference type="Pfam" id="PF07786"/>
    </source>
</evidence>
<feature type="domain" description="Heparan-alpha-glucosaminide N-acetyltransferase catalytic" evidence="4">
    <location>
        <begin position="34"/>
        <end position="217"/>
    </location>
</feature>
<feature type="transmembrane region" description="Helical" evidence="2">
    <location>
        <begin position="407"/>
        <end position="428"/>
    </location>
</feature>
<dbReference type="PANTHER" id="PTHR30590">
    <property type="entry name" value="INNER MEMBRANE PROTEIN"/>
    <property type="match status" value="1"/>
</dbReference>
<evidence type="ECO:0000259" key="3">
    <source>
        <dbReference type="Pfam" id="PF04235"/>
    </source>
</evidence>
<organism evidence="5 6">
    <name type="scientific">Isoptericola halotolerans</name>
    <dbReference type="NCBI Taxonomy" id="300560"/>
    <lineage>
        <taxon>Bacteria</taxon>
        <taxon>Bacillati</taxon>
        <taxon>Actinomycetota</taxon>
        <taxon>Actinomycetes</taxon>
        <taxon>Micrococcales</taxon>
        <taxon>Promicromonosporaceae</taxon>
        <taxon>Isoptericola</taxon>
    </lineage>
</organism>
<dbReference type="InterPro" id="IPR012429">
    <property type="entry name" value="HGSNAT_cat"/>
</dbReference>
<dbReference type="Proteomes" id="UP000757540">
    <property type="component" value="Unassembled WGS sequence"/>
</dbReference>
<gene>
    <name evidence="5" type="ORF">HDG69_000309</name>
</gene>
<feature type="transmembrane region" description="Helical" evidence="2">
    <location>
        <begin position="349"/>
        <end position="366"/>
    </location>
</feature>
<keyword evidence="2" id="KW-0472">Membrane</keyword>
<feature type="compositionally biased region" description="Low complexity" evidence="1">
    <location>
        <begin position="255"/>
        <end position="272"/>
    </location>
</feature>
<name>A0ABX1ZZL7_9MICO</name>
<evidence type="ECO:0000313" key="6">
    <source>
        <dbReference type="Proteomes" id="UP000757540"/>
    </source>
</evidence>
<feature type="transmembrane region" description="Helical" evidence="2">
    <location>
        <begin position="378"/>
        <end position="401"/>
    </location>
</feature>
<feature type="transmembrane region" description="Helical" evidence="2">
    <location>
        <begin position="109"/>
        <end position="125"/>
    </location>
</feature>
<dbReference type="InterPro" id="IPR052529">
    <property type="entry name" value="Bact_Transport_Assoc"/>
</dbReference>
<dbReference type="Pfam" id="PF07786">
    <property type="entry name" value="HGSNAT_cat"/>
    <property type="match status" value="1"/>
</dbReference>
<dbReference type="EMBL" id="JABEZU010000001">
    <property type="protein sequence ID" value="NOV95756.1"/>
    <property type="molecule type" value="Genomic_DNA"/>
</dbReference>
<feature type="transmembrane region" description="Helical" evidence="2">
    <location>
        <begin position="35"/>
        <end position="56"/>
    </location>
</feature>
<sequence>MTRIAEPPVEPVGLVEPVEVGDEDRSAGRSGRPRLVGIDLARGLAIIGMFGAHTLVTVELGWQPSTWAGVVHGRSSILFATLAGVSLALMSGGRRAVGGAALRDARTRVLVRAALLYALGAFLALFGTVAVILEVYAVLLVVALPFLRWSARRLLVLAGVLAVVGPLARSLVVLLVESQGVYPTGFLEIVLTGTYPGLVWIAFVLLGLGVGRLDLTSRLVRVRVVVAGLLLAVVGYAGGAVSAQATGLDGDQGYSGSDSWSSGSDSWSGSSSVDAVAEGVPGDTVDLSDSICYPEGGGYVYCEPSSWSEGADDEWSEDEWSEGEGEPALVRGLAMLVGAAPHSGTPFEVAGSGGVALLVIGLCLLAPRPVRRVLSPVAAAGTLALTLYTAHIVALSLGGAWVYERPAVFFGLLVLGALVLAVVWRRWFGQGPLERLVSSVSRRAAAPPAPSAHMRDD</sequence>
<protein>
    <submittedName>
        <fullName evidence="5">Membrane protein YeiB</fullName>
    </submittedName>
</protein>
<feature type="transmembrane region" description="Helical" evidence="2">
    <location>
        <begin position="154"/>
        <end position="175"/>
    </location>
</feature>
<dbReference type="Pfam" id="PF04235">
    <property type="entry name" value="DUF418"/>
    <property type="match status" value="1"/>
</dbReference>
<feature type="domain" description="DUF418" evidence="3">
    <location>
        <begin position="358"/>
        <end position="439"/>
    </location>
</feature>
<comment type="caution">
    <text evidence="5">The sequence shown here is derived from an EMBL/GenBank/DDBJ whole genome shotgun (WGS) entry which is preliminary data.</text>
</comment>
<evidence type="ECO:0000313" key="5">
    <source>
        <dbReference type="EMBL" id="NOV95756.1"/>
    </source>
</evidence>
<reference evidence="5 6" key="1">
    <citation type="submission" date="2020-05" db="EMBL/GenBank/DDBJ databases">
        <title>Genomic Encyclopedia of Type Strains, Phase III (KMG-III): the genomes of soil and plant-associated and newly described type strains.</title>
        <authorList>
            <person name="Whitman W."/>
        </authorList>
    </citation>
    <scope>NUCLEOTIDE SEQUENCE [LARGE SCALE GENOMIC DNA]</scope>
    <source>
        <strain evidence="5 6">KCTC 19046</strain>
    </source>
</reference>